<gene>
    <name evidence="2" type="ORF">YPPY08_3581</name>
</gene>
<evidence type="ECO:0000313" key="2">
    <source>
        <dbReference type="EMBL" id="EIR15398.1"/>
    </source>
</evidence>
<feature type="non-terminal residue" evidence="2">
    <location>
        <position position="48"/>
    </location>
</feature>
<dbReference type="AlphaFoldDB" id="A0AB72ZFT3"/>
<keyword evidence="1" id="KW-0812">Transmembrane</keyword>
<accession>A0AB72ZFT3</accession>
<name>A0AB72ZFT3_YERPE</name>
<organism evidence="2 3">
    <name type="scientific">Yersinia pestis PY-08</name>
    <dbReference type="NCBI Taxonomy" id="992134"/>
    <lineage>
        <taxon>Bacteria</taxon>
        <taxon>Pseudomonadati</taxon>
        <taxon>Pseudomonadota</taxon>
        <taxon>Gammaproteobacteria</taxon>
        <taxon>Enterobacterales</taxon>
        <taxon>Yersiniaceae</taxon>
        <taxon>Yersinia</taxon>
    </lineage>
</organism>
<proteinExistence type="predicted"/>
<reference evidence="2 3" key="1">
    <citation type="submission" date="2012-05" db="EMBL/GenBank/DDBJ databases">
        <title>Genome sequence of Yersinia Pestis PY-08.</title>
        <authorList>
            <person name="Santana-Cruz I."/>
            <person name="Sengamalay N."/>
            <person name="McCracken C."/>
            <person name="Daugherty S.C."/>
            <person name="Maroo A."/>
            <person name="Vara P.G."/>
            <person name="Tallon L.J."/>
            <person name="Sadzewicz L."/>
            <person name="Vinetz J.M."/>
            <person name="Cespedes Zambrano M.J."/>
            <person name="Fraser-Liggett C.M."/>
            <person name="Tettelin H."/>
        </authorList>
    </citation>
    <scope>NUCLEOTIDE SEQUENCE [LARGE SCALE GENOMIC DNA]</scope>
    <source>
        <strain evidence="2 3">PY-08</strain>
    </source>
</reference>
<sequence length="48" mass="5561">MAAKNQFRLYLFGGKFNPPGKRKNGLLKLTLLFIFSFINKLFLLIKIS</sequence>
<protein>
    <submittedName>
        <fullName evidence="2">Uncharacterized protein</fullName>
    </submittedName>
</protein>
<keyword evidence="1" id="KW-0472">Membrane</keyword>
<feature type="transmembrane region" description="Helical" evidence="1">
    <location>
        <begin position="25"/>
        <end position="45"/>
    </location>
</feature>
<evidence type="ECO:0000256" key="1">
    <source>
        <dbReference type="SAM" id="Phobius"/>
    </source>
</evidence>
<dbReference type="Proteomes" id="UP000003231">
    <property type="component" value="Unassembled WGS sequence"/>
</dbReference>
<dbReference type="EMBL" id="AKRT01000397">
    <property type="protein sequence ID" value="EIR15398.1"/>
    <property type="molecule type" value="Genomic_DNA"/>
</dbReference>
<keyword evidence="1" id="KW-1133">Transmembrane helix</keyword>
<evidence type="ECO:0000313" key="3">
    <source>
        <dbReference type="Proteomes" id="UP000003231"/>
    </source>
</evidence>
<comment type="caution">
    <text evidence="2">The sequence shown here is derived from an EMBL/GenBank/DDBJ whole genome shotgun (WGS) entry which is preliminary data.</text>
</comment>